<dbReference type="RefSeq" id="WP_011645822.1">
    <property type="nucleotide sequence ID" value="NC_008358.1"/>
</dbReference>
<sequence length="324" mass="34380">MTGRRILITGANGFVGGYMIRELVAAGYQHSELHTLTVSGAEQSLRIGQAHRCDLRDSASIHRLLQEVQPTGIVHLAAIALPSQAKADPSAAWAVNFEAVRQLGEAVLACSPHAVLVFAGSSESYGASFNTVAGAVNEGTALRPLTPYAATKAAADVALGQMRNDGLNAVRFRAFNHTGPGQSPDYVVASFAAQIAQIIAGDHPPVIRVGNLDAMRDFVDVRDVVRGYRLALETELDPVSEGVFNLASGTPRSIRSILNTLIDIAGVDIAIETDPAKLRKNDVPRTWGDANRARTELGWVPYLAFEQTLVDTLSSAGAKISGCT</sequence>
<dbReference type="InterPro" id="IPR016040">
    <property type="entry name" value="NAD(P)-bd_dom"/>
</dbReference>
<name>Q0C421_HYPNA</name>
<protein>
    <submittedName>
        <fullName evidence="2">Putative GDP-6-deoxy-D-lyxo-4-hexulose reductase</fullName>
    </submittedName>
</protein>
<dbReference type="HOGENOM" id="CLU_007383_1_7_5"/>
<reference evidence="2 3" key="1">
    <citation type="journal article" date="2006" name="J. Bacteriol.">
        <title>Comparative genomic evidence for a close relationship between the dimorphic prosthecate bacteria Hyphomonas neptunium and Caulobacter crescentus.</title>
        <authorList>
            <person name="Badger J.H."/>
            <person name="Hoover T.R."/>
            <person name="Brun Y.V."/>
            <person name="Weiner R.M."/>
            <person name="Laub M.T."/>
            <person name="Alexandre G."/>
            <person name="Mrazek J."/>
            <person name="Ren Q."/>
            <person name="Paulsen I.T."/>
            <person name="Nelson K.E."/>
            <person name="Khouri H.M."/>
            <person name="Radune D."/>
            <person name="Sosa J."/>
            <person name="Dodson R.J."/>
            <person name="Sullivan S.A."/>
            <person name="Rosovitz M.J."/>
            <person name="Madupu R."/>
            <person name="Brinkac L.M."/>
            <person name="Durkin A.S."/>
            <person name="Daugherty S.C."/>
            <person name="Kothari S.P."/>
            <person name="Giglio M.G."/>
            <person name="Zhou L."/>
            <person name="Haft D.H."/>
            <person name="Selengut J.D."/>
            <person name="Davidsen T.M."/>
            <person name="Yang Q."/>
            <person name="Zafar N."/>
            <person name="Ward N.L."/>
        </authorList>
    </citation>
    <scope>NUCLEOTIDE SEQUENCE [LARGE SCALE GENOMIC DNA]</scope>
    <source>
        <strain evidence="2 3">ATCC 15444</strain>
    </source>
</reference>
<evidence type="ECO:0000313" key="2">
    <source>
        <dbReference type="EMBL" id="ABI75755.1"/>
    </source>
</evidence>
<evidence type="ECO:0000313" key="3">
    <source>
        <dbReference type="Proteomes" id="UP000001959"/>
    </source>
</evidence>
<evidence type="ECO:0000259" key="1">
    <source>
        <dbReference type="Pfam" id="PF16363"/>
    </source>
</evidence>
<dbReference type="InterPro" id="IPR036291">
    <property type="entry name" value="NAD(P)-bd_dom_sf"/>
</dbReference>
<accession>Q0C421</accession>
<dbReference type="Proteomes" id="UP000001959">
    <property type="component" value="Chromosome"/>
</dbReference>
<dbReference type="Gene3D" id="3.90.25.10">
    <property type="entry name" value="UDP-galactose 4-epimerase, domain 1"/>
    <property type="match status" value="1"/>
</dbReference>
<dbReference type="KEGG" id="hne:HNE_0794"/>
<dbReference type="PANTHER" id="PTHR43000">
    <property type="entry name" value="DTDP-D-GLUCOSE 4,6-DEHYDRATASE-RELATED"/>
    <property type="match status" value="1"/>
</dbReference>
<gene>
    <name evidence="2" type="ordered locus">HNE_0794</name>
</gene>
<proteinExistence type="predicted"/>
<dbReference type="Pfam" id="PF16363">
    <property type="entry name" value="GDP_Man_Dehyd"/>
    <property type="match status" value="1"/>
</dbReference>
<keyword evidence="3" id="KW-1185">Reference proteome</keyword>
<dbReference type="EMBL" id="CP000158">
    <property type="protein sequence ID" value="ABI75755.1"/>
    <property type="molecule type" value="Genomic_DNA"/>
</dbReference>
<dbReference type="Gene3D" id="3.40.50.720">
    <property type="entry name" value="NAD(P)-binding Rossmann-like Domain"/>
    <property type="match status" value="1"/>
</dbReference>
<dbReference type="SUPFAM" id="SSF51735">
    <property type="entry name" value="NAD(P)-binding Rossmann-fold domains"/>
    <property type="match status" value="1"/>
</dbReference>
<dbReference type="eggNOG" id="COG0451">
    <property type="taxonomic scope" value="Bacteria"/>
</dbReference>
<dbReference type="AlphaFoldDB" id="Q0C421"/>
<dbReference type="STRING" id="228405.HNE_0794"/>
<organism evidence="2 3">
    <name type="scientific">Hyphomonas neptunium (strain ATCC 15444)</name>
    <dbReference type="NCBI Taxonomy" id="228405"/>
    <lineage>
        <taxon>Bacteria</taxon>
        <taxon>Pseudomonadati</taxon>
        <taxon>Pseudomonadota</taxon>
        <taxon>Alphaproteobacteria</taxon>
        <taxon>Hyphomonadales</taxon>
        <taxon>Hyphomonadaceae</taxon>
        <taxon>Hyphomonas</taxon>
    </lineage>
</organism>
<dbReference type="PRINTS" id="PR01713">
    <property type="entry name" value="NUCEPIMERASE"/>
</dbReference>
<feature type="domain" description="NAD(P)-binding" evidence="1">
    <location>
        <begin position="7"/>
        <end position="309"/>
    </location>
</feature>